<dbReference type="AlphaFoldDB" id="A0A344UEZ8"/>
<organism evidence="2 3">
    <name type="scientific">Chromobacterium phragmitis</name>
    <dbReference type="NCBI Taxonomy" id="2202141"/>
    <lineage>
        <taxon>Bacteria</taxon>
        <taxon>Pseudomonadati</taxon>
        <taxon>Pseudomonadota</taxon>
        <taxon>Betaproteobacteria</taxon>
        <taxon>Neisseriales</taxon>
        <taxon>Chromobacteriaceae</taxon>
        <taxon>Chromobacterium</taxon>
    </lineage>
</organism>
<feature type="transmembrane region" description="Helical" evidence="1">
    <location>
        <begin position="12"/>
        <end position="30"/>
    </location>
</feature>
<evidence type="ECO:0000256" key="1">
    <source>
        <dbReference type="SAM" id="Phobius"/>
    </source>
</evidence>
<evidence type="ECO:0000313" key="2">
    <source>
        <dbReference type="EMBL" id="AXE33846.1"/>
    </source>
</evidence>
<sequence>MRRIPILHDGLIYLAWVVAVFVRIIILEGVKMKELAILKNEVVGAICSGIRKADREYGRWTGDEGLCEAPEYLVTCAIARELAKPGDGRFVTLEANVQETLRCARVRFRGRPPRSIRKNGRADIVLWEVPEVGRNGVPRSIIEVKNFLAEPGEQLSKDVRRLRDALRLSMESHGELGFGCLAFWIGVNEPKQKKYESPEAWLRAKSEKLCDAASGLVATDGLVVRLAQPKSYLGRYEDGTRYAWAPSVLVIERPAA</sequence>
<reference evidence="2 3" key="1">
    <citation type="submission" date="2018-05" db="EMBL/GenBank/DDBJ databases">
        <title>Genome sequencing, assembly and analysis of the novel insecticidal bacterium, Chromobacterium phragmitis.</title>
        <authorList>
            <person name="Sparks M.E."/>
            <person name="Blackburn M.B."/>
            <person name="Gundersen-Rindal D.E."/>
        </authorList>
    </citation>
    <scope>NUCLEOTIDE SEQUENCE [LARGE SCALE GENOMIC DNA]</scope>
    <source>
        <strain evidence="2">IIBBL 274-1</strain>
    </source>
</reference>
<keyword evidence="1" id="KW-0472">Membrane</keyword>
<dbReference type="EMBL" id="CP029554">
    <property type="protein sequence ID" value="AXE33846.1"/>
    <property type="molecule type" value="Genomic_DNA"/>
</dbReference>
<protein>
    <submittedName>
        <fullName evidence="2">Uncharacterized protein</fullName>
    </submittedName>
</protein>
<evidence type="ECO:0000313" key="3">
    <source>
        <dbReference type="Proteomes" id="UP000252038"/>
    </source>
</evidence>
<dbReference type="KEGG" id="chrb:DK843_05685"/>
<accession>A0A344UEZ8</accession>
<proteinExistence type="predicted"/>
<keyword evidence="1" id="KW-1133">Transmembrane helix</keyword>
<gene>
    <name evidence="2" type="ORF">DK843_05685</name>
</gene>
<name>A0A344UEZ8_9NEIS</name>
<dbReference type="Proteomes" id="UP000252038">
    <property type="component" value="Chromosome"/>
</dbReference>
<keyword evidence="1" id="KW-0812">Transmembrane</keyword>